<dbReference type="Proteomes" id="UP000016933">
    <property type="component" value="Unassembled WGS sequence"/>
</dbReference>
<organism evidence="1 2">
    <name type="scientific">Dothistroma septosporum (strain NZE10 / CBS 128990)</name>
    <name type="common">Red band needle blight fungus</name>
    <name type="synonym">Mycosphaerella pini</name>
    <dbReference type="NCBI Taxonomy" id="675120"/>
    <lineage>
        <taxon>Eukaryota</taxon>
        <taxon>Fungi</taxon>
        <taxon>Dikarya</taxon>
        <taxon>Ascomycota</taxon>
        <taxon>Pezizomycotina</taxon>
        <taxon>Dothideomycetes</taxon>
        <taxon>Dothideomycetidae</taxon>
        <taxon>Mycosphaerellales</taxon>
        <taxon>Mycosphaerellaceae</taxon>
        <taxon>Dothistroma</taxon>
    </lineage>
</organism>
<proteinExistence type="predicted"/>
<name>N1PTJ6_DOTSN</name>
<gene>
    <name evidence="1" type="ORF">DOTSEDRAFT_70324</name>
</gene>
<reference evidence="2" key="1">
    <citation type="journal article" date="2012" name="PLoS Genet.">
        <title>The genomes of the fungal plant pathogens Cladosporium fulvum and Dothistroma septosporum reveal adaptation to different hosts and lifestyles but also signatures of common ancestry.</title>
        <authorList>
            <person name="de Wit P.J.G.M."/>
            <person name="van der Burgt A."/>
            <person name="Oekmen B."/>
            <person name="Stergiopoulos I."/>
            <person name="Abd-Elsalam K.A."/>
            <person name="Aerts A.L."/>
            <person name="Bahkali A.H."/>
            <person name="Beenen H.G."/>
            <person name="Chettri P."/>
            <person name="Cox M.P."/>
            <person name="Datema E."/>
            <person name="de Vries R.P."/>
            <person name="Dhillon B."/>
            <person name="Ganley A.R."/>
            <person name="Griffiths S.A."/>
            <person name="Guo Y."/>
            <person name="Hamelin R.C."/>
            <person name="Henrissat B."/>
            <person name="Kabir M.S."/>
            <person name="Jashni M.K."/>
            <person name="Kema G."/>
            <person name="Klaubauf S."/>
            <person name="Lapidus A."/>
            <person name="Levasseur A."/>
            <person name="Lindquist E."/>
            <person name="Mehrabi R."/>
            <person name="Ohm R.A."/>
            <person name="Owen T.J."/>
            <person name="Salamov A."/>
            <person name="Schwelm A."/>
            <person name="Schijlen E."/>
            <person name="Sun H."/>
            <person name="van den Burg H.A."/>
            <person name="van Ham R.C.H.J."/>
            <person name="Zhang S."/>
            <person name="Goodwin S.B."/>
            <person name="Grigoriev I.V."/>
            <person name="Collemare J."/>
            <person name="Bradshaw R.E."/>
        </authorList>
    </citation>
    <scope>NUCLEOTIDE SEQUENCE [LARGE SCALE GENOMIC DNA]</scope>
    <source>
        <strain evidence="2">NZE10 / CBS 128990</strain>
    </source>
</reference>
<accession>N1PTJ6</accession>
<dbReference type="AlphaFoldDB" id="N1PTJ6"/>
<protein>
    <submittedName>
        <fullName evidence="1">Uncharacterized protein</fullName>
    </submittedName>
</protein>
<evidence type="ECO:0000313" key="1">
    <source>
        <dbReference type="EMBL" id="EME46288.1"/>
    </source>
</evidence>
<sequence>MTPCLATRMADQFWDAARRLCDFQLDMGMCRKSVWLGGERVMPLRNVPNLSHSEALPTKAFAGLPRLRKSMGWYYASFISERSAVGRRSSRLCRSGCASRHVEGVVGTVLQWHKQLRPLRKPCHRG</sequence>
<reference evidence="1 2" key="2">
    <citation type="journal article" date="2012" name="PLoS Pathog.">
        <title>Diverse lifestyles and strategies of plant pathogenesis encoded in the genomes of eighteen Dothideomycetes fungi.</title>
        <authorList>
            <person name="Ohm R.A."/>
            <person name="Feau N."/>
            <person name="Henrissat B."/>
            <person name="Schoch C.L."/>
            <person name="Horwitz B.A."/>
            <person name="Barry K.W."/>
            <person name="Condon B.J."/>
            <person name="Copeland A.C."/>
            <person name="Dhillon B."/>
            <person name="Glaser F."/>
            <person name="Hesse C.N."/>
            <person name="Kosti I."/>
            <person name="LaButti K."/>
            <person name="Lindquist E.A."/>
            <person name="Lucas S."/>
            <person name="Salamov A.A."/>
            <person name="Bradshaw R.E."/>
            <person name="Ciuffetti L."/>
            <person name="Hamelin R.C."/>
            <person name="Kema G.H.J."/>
            <person name="Lawrence C."/>
            <person name="Scott J.A."/>
            <person name="Spatafora J.W."/>
            <person name="Turgeon B.G."/>
            <person name="de Wit P.J.G.M."/>
            <person name="Zhong S."/>
            <person name="Goodwin S.B."/>
            <person name="Grigoriev I.V."/>
        </authorList>
    </citation>
    <scope>NUCLEOTIDE SEQUENCE [LARGE SCALE GENOMIC DNA]</scope>
    <source>
        <strain evidence="2">NZE10 / CBS 128990</strain>
    </source>
</reference>
<dbReference type="EMBL" id="KB446537">
    <property type="protein sequence ID" value="EME46288.1"/>
    <property type="molecule type" value="Genomic_DNA"/>
</dbReference>
<dbReference type="HOGENOM" id="CLU_1981559_0_0_1"/>
<keyword evidence="2" id="KW-1185">Reference proteome</keyword>
<evidence type="ECO:0000313" key="2">
    <source>
        <dbReference type="Proteomes" id="UP000016933"/>
    </source>
</evidence>